<reference evidence="1 2" key="1">
    <citation type="submission" date="2021-04" db="EMBL/GenBank/DDBJ databases">
        <title>Mariniflexile gromovii gen. nov., sp. nov., a gliding bacterium isolated from the sea urchin Strongylocentrotus intermedius.</title>
        <authorList>
            <person name="Ko S."/>
            <person name="Le V."/>
            <person name="Ahn C.-Y."/>
            <person name="Oh H.-M."/>
        </authorList>
    </citation>
    <scope>NUCLEOTIDE SEQUENCE [LARGE SCALE GENOMIC DNA]</scope>
    <source>
        <strain evidence="1 2">KCTC 12570</strain>
    </source>
</reference>
<evidence type="ECO:0000313" key="2">
    <source>
        <dbReference type="Proteomes" id="UP000670776"/>
    </source>
</evidence>
<keyword evidence="2" id="KW-1185">Reference proteome</keyword>
<name>A0ABS4BW95_9FLAO</name>
<comment type="caution">
    <text evidence="1">The sequence shown here is derived from an EMBL/GenBank/DDBJ whole genome shotgun (WGS) entry which is preliminary data.</text>
</comment>
<accession>A0ABS4BW95</accession>
<proteinExistence type="predicted"/>
<evidence type="ECO:0000313" key="1">
    <source>
        <dbReference type="EMBL" id="MBP0904862.1"/>
    </source>
</evidence>
<dbReference type="RefSeq" id="WP_209655754.1">
    <property type="nucleotide sequence ID" value="NZ_JAGJCB010000014.1"/>
</dbReference>
<protein>
    <recommendedName>
        <fullName evidence="3">Lipoprotein</fullName>
    </recommendedName>
</protein>
<sequence length="96" mass="11088">MKKLLLLITTITLLSACSEPSIIDSNCDCELYVTVKDISTDEVIIPEFLYSEYQDEHCTTNGLLININNLNQETKNIRYPDIYDKEANITFRYICD</sequence>
<gene>
    <name evidence="1" type="ORF">J8H85_13555</name>
</gene>
<organism evidence="1 2">
    <name type="scientific">Mariniflexile gromovii</name>
    <dbReference type="NCBI Taxonomy" id="362523"/>
    <lineage>
        <taxon>Bacteria</taxon>
        <taxon>Pseudomonadati</taxon>
        <taxon>Bacteroidota</taxon>
        <taxon>Flavobacteriia</taxon>
        <taxon>Flavobacteriales</taxon>
        <taxon>Flavobacteriaceae</taxon>
        <taxon>Mariniflexile</taxon>
    </lineage>
</organism>
<dbReference type="Proteomes" id="UP000670776">
    <property type="component" value="Unassembled WGS sequence"/>
</dbReference>
<evidence type="ECO:0008006" key="3">
    <source>
        <dbReference type="Google" id="ProtNLM"/>
    </source>
</evidence>
<dbReference type="PROSITE" id="PS51257">
    <property type="entry name" value="PROKAR_LIPOPROTEIN"/>
    <property type="match status" value="1"/>
</dbReference>
<dbReference type="EMBL" id="JAGJCB010000014">
    <property type="protein sequence ID" value="MBP0904862.1"/>
    <property type="molecule type" value="Genomic_DNA"/>
</dbReference>